<gene>
    <name evidence="1" type="ORF">CEXT_298361</name>
</gene>
<comment type="caution">
    <text evidence="1">The sequence shown here is derived from an EMBL/GenBank/DDBJ whole genome shotgun (WGS) entry which is preliminary data.</text>
</comment>
<dbReference type="EMBL" id="BPLR01019428">
    <property type="protein sequence ID" value="GIX67736.1"/>
    <property type="molecule type" value="Genomic_DNA"/>
</dbReference>
<sequence length="110" mass="13434">MYIIYSSWYTYGLQDLLTHICVSYPSFHRKEKKKAFRKPSTRQLVRETYTRYHNRQYLPVLVLLGHELNMRSSSEIVFRQRIFEQSKYFVLNGPQKASHFFYLLRKFISL</sequence>
<organism evidence="1 2">
    <name type="scientific">Caerostris extrusa</name>
    <name type="common">Bark spider</name>
    <name type="synonym">Caerostris bankana</name>
    <dbReference type="NCBI Taxonomy" id="172846"/>
    <lineage>
        <taxon>Eukaryota</taxon>
        <taxon>Metazoa</taxon>
        <taxon>Ecdysozoa</taxon>
        <taxon>Arthropoda</taxon>
        <taxon>Chelicerata</taxon>
        <taxon>Arachnida</taxon>
        <taxon>Araneae</taxon>
        <taxon>Araneomorphae</taxon>
        <taxon>Entelegynae</taxon>
        <taxon>Araneoidea</taxon>
        <taxon>Araneidae</taxon>
        <taxon>Caerostris</taxon>
    </lineage>
</organism>
<protein>
    <recommendedName>
        <fullName evidence="3">Maturase K</fullName>
    </recommendedName>
</protein>
<accession>A0AAV4M8N9</accession>
<evidence type="ECO:0000313" key="2">
    <source>
        <dbReference type="Proteomes" id="UP001054945"/>
    </source>
</evidence>
<evidence type="ECO:0000313" key="1">
    <source>
        <dbReference type="EMBL" id="GIX67736.1"/>
    </source>
</evidence>
<evidence type="ECO:0008006" key="3">
    <source>
        <dbReference type="Google" id="ProtNLM"/>
    </source>
</evidence>
<proteinExistence type="predicted"/>
<keyword evidence="2" id="KW-1185">Reference proteome</keyword>
<name>A0AAV4M8N9_CAEEX</name>
<reference evidence="1 2" key="1">
    <citation type="submission" date="2021-06" db="EMBL/GenBank/DDBJ databases">
        <title>Caerostris extrusa draft genome.</title>
        <authorList>
            <person name="Kono N."/>
            <person name="Arakawa K."/>
        </authorList>
    </citation>
    <scope>NUCLEOTIDE SEQUENCE [LARGE SCALE GENOMIC DNA]</scope>
</reference>
<dbReference type="Proteomes" id="UP001054945">
    <property type="component" value="Unassembled WGS sequence"/>
</dbReference>
<dbReference type="AlphaFoldDB" id="A0AAV4M8N9"/>